<dbReference type="Proteomes" id="UP000298030">
    <property type="component" value="Unassembled WGS sequence"/>
</dbReference>
<accession>A0A4Y7SRH8</accession>
<dbReference type="AlphaFoldDB" id="A0A4Y7SRH8"/>
<comment type="caution">
    <text evidence="2">The sequence shown here is derived from an EMBL/GenBank/DDBJ whole genome shotgun (WGS) entry which is preliminary data.</text>
</comment>
<organism evidence="2 3">
    <name type="scientific">Coprinellus micaceus</name>
    <name type="common">Glistening ink-cap mushroom</name>
    <name type="synonym">Coprinus micaceus</name>
    <dbReference type="NCBI Taxonomy" id="71717"/>
    <lineage>
        <taxon>Eukaryota</taxon>
        <taxon>Fungi</taxon>
        <taxon>Dikarya</taxon>
        <taxon>Basidiomycota</taxon>
        <taxon>Agaricomycotina</taxon>
        <taxon>Agaricomycetes</taxon>
        <taxon>Agaricomycetidae</taxon>
        <taxon>Agaricales</taxon>
        <taxon>Agaricineae</taxon>
        <taxon>Psathyrellaceae</taxon>
        <taxon>Coprinellus</taxon>
    </lineage>
</organism>
<protein>
    <submittedName>
        <fullName evidence="2">Uncharacterized protein</fullName>
    </submittedName>
</protein>
<keyword evidence="3" id="KW-1185">Reference proteome</keyword>
<evidence type="ECO:0000313" key="3">
    <source>
        <dbReference type="Proteomes" id="UP000298030"/>
    </source>
</evidence>
<evidence type="ECO:0000313" key="2">
    <source>
        <dbReference type="EMBL" id="TEB24455.1"/>
    </source>
</evidence>
<reference evidence="2 3" key="1">
    <citation type="journal article" date="2019" name="Nat. Ecol. Evol.">
        <title>Megaphylogeny resolves global patterns of mushroom evolution.</title>
        <authorList>
            <person name="Varga T."/>
            <person name="Krizsan K."/>
            <person name="Foldi C."/>
            <person name="Dima B."/>
            <person name="Sanchez-Garcia M."/>
            <person name="Sanchez-Ramirez S."/>
            <person name="Szollosi G.J."/>
            <person name="Szarkandi J.G."/>
            <person name="Papp V."/>
            <person name="Albert L."/>
            <person name="Andreopoulos W."/>
            <person name="Angelini C."/>
            <person name="Antonin V."/>
            <person name="Barry K.W."/>
            <person name="Bougher N.L."/>
            <person name="Buchanan P."/>
            <person name="Buyck B."/>
            <person name="Bense V."/>
            <person name="Catcheside P."/>
            <person name="Chovatia M."/>
            <person name="Cooper J."/>
            <person name="Damon W."/>
            <person name="Desjardin D."/>
            <person name="Finy P."/>
            <person name="Geml J."/>
            <person name="Haridas S."/>
            <person name="Hughes K."/>
            <person name="Justo A."/>
            <person name="Karasinski D."/>
            <person name="Kautmanova I."/>
            <person name="Kiss B."/>
            <person name="Kocsube S."/>
            <person name="Kotiranta H."/>
            <person name="LaButti K.M."/>
            <person name="Lechner B.E."/>
            <person name="Liimatainen K."/>
            <person name="Lipzen A."/>
            <person name="Lukacs Z."/>
            <person name="Mihaltcheva S."/>
            <person name="Morgado L.N."/>
            <person name="Niskanen T."/>
            <person name="Noordeloos M.E."/>
            <person name="Ohm R.A."/>
            <person name="Ortiz-Santana B."/>
            <person name="Ovrebo C."/>
            <person name="Racz N."/>
            <person name="Riley R."/>
            <person name="Savchenko A."/>
            <person name="Shiryaev A."/>
            <person name="Soop K."/>
            <person name="Spirin V."/>
            <person name="Szebenyi C."/>
            <person name="Tomsovsky M."/>
            <person name="Tulloss R.E."/>
            <person name="Uehling J."/>
            <person name="Grigoriev I.V."/>
            <person name="Vagvolgyi C."/>
            <person name="Papp T."/>
            <person name="Martin F.M."/>
            <person name="Miettinen O."/>
            <person name="Hibbett D.S."/>
            <person name="Nagy L.G."/>
        </authorList>
    </citation>
    <scope>NUCLEOTIDE SEQUENCE [LARGE SCALE GENOMIC DNA]</scope>
    <source>
        <strain evidence="2 3">FP101781</strain>
    </source>
</reference>
<feature type="region of interest" description="Disordered" evidence="1">
    <location>
        <begin position="335"/>
        <end position="355"/>
    </location>
</feature>
<feature type="compositionally biased region" description="Basic and acidic residues" evidence="1">
    <location>
        <begin position="342"/>
        <end position="355"/>
    </location>
</feature>
<dbReference type="EMBL" id="QPFP01000066">
    <property type="protein sequence ID" value="TEB24455.1"/>
    <property type="molecule type" value="Genomic_DNA"/>
</dbReference>
<name>A0A4Y7SRH8_COPMI</name>
<evidence type="ECO:0000256" key="1">
    <source>
        <dbReference type="SAM" id="MobiDB-lite"/>
    </source>
</evidence>
<proteinExistence type="predicted"/>
<gene>
    <name evidence="2" type="ORF">FA13DRAFT_1777833</name>
</gene>
<sequence>MPKRNRRRTTNKRDNRFDMFTGSSDFSISTVNVTINNNNNYQVGSFASGYATGTLTAGLFTSPVRRGRASNSKERRTSPISDFSQGGTWGKPRMFRSPIKTTPPAQPQRPWEHRDQHTTTLFKPQQQDYFQVLRRERIVKSLYIVPVDFHRNGYHFCASVPFKLVPLCFKLQLLFPLPNLLITSSIGVLGVYSVTFNAPPVRFALLVGLMVAEESWDGAIHSAGASFPRSTRNEAFQFVSRLIIPRLYVCVSGSEDVPLPDFRARDSYSKIQKSDVERVGEDSKNSSVDDVRVEIVDEKKCIGHGVASPGSYHELEPAALNVRIPALISATPFSTPRSINRQAEDTDHHEGALDA</sequence>